<reference evidence="1" key="2">
    <citation type="journal article" date="2024" name="Plant">
        <title>Genomic evolution and insights into agronomic trait innovations of Sesamum species.</title>
        <authorList>
            <person name="Miao H."/>
            <person name="Wang L."/>
            <person name="Qu L."/>
            <person name="Liu H."/>
            <person name="Sun Y."/>
            <person name="Le M."/>
            <person name="Wang Q."/>
            <person name="Wei S."/>
            <person name="Zheng Y."/>
            <person name="Lin W."/>
            <person name="Duan Y."/>
            <person name="Cao H."/>
            <person name="Xiong S."/>
            <person name="Wang X."/>
            <person name="Wei L."/>
            <person name="Li C."/>
            <person name="Ma Q."/>
            <person name="Ju M."/>
            <person name="Zhao R."/>
            <person name="Li G."/>
            <person name="Mu C."/>
            <person name="Tian Q."/>
            <person name="Mei H."/>
            <person name="Zhang T."/>
            <person name="Gao T."/>
            <person name="Zhang H."/>
        </authorList>
    </citation>
    <scope>NUCLEOTIDE SEQUENCE</scope>
    <source>
        <strain evidence="1">G02</strain>
    </source>
</reference>
<comment type="caution">
    <text evidence="1">The sequence shown here is derived from an EMBL/GenBank/DDBJ whole genome shotgun (WGS) entry which is preliminary data.</text>
</comment>
<protein>
    <submittedName>
        <fullName evidence="1">Uncharacterized protein</fullName>
    </submittedName>
</protein>
<gene>
    <name evidence="1" type="ORF">Sradi_3572800</name>
</gene>
<organism evidence="1">
    <name type="scientific">Sesamum radiatum</name>
    <name type="common">Black benniseed</name>
    <dbReference type="NCBI Taxonomy" id="300843"/>
    <lineage>
        <taxon>Eukaryota</taxon>
        <taxon>Viridiplantae</taxon>
        <taxon>Streptophyta</taxon>
        <taxon>Embryophyta</taxon>
        <taxon>Tracheophyta</taxon>
        <taxon>Spermatophyta</taxon>
        <taxon>Magnoliopsida</taxon>
        <taxon>eudicotyledons</taxon>
        <taxon>Gunneridae</taxon>
        <taxon>Pentapetalae</taxon>
        <taxon>asterids</taxon>
        <taxon>lamiids</taxon>
        <taxon>Lamiales</taxon>
        <taxon>Pedaliaceae</taxon>
        <taxon>Sesamum</taxon>
    </lineage>
</organism>
<evidence type="ECO:0000313" key="1">
    <source>
        <dbReference type="EMBL" id="KAL0366827.1"/>
    </source>
</evidence>
<accession>A0AAW2QH73</accession>
<reference evidence="1" key="1">
    <citation type="submission" date="2020-06" db="EMBL/GenBank/DDBJ databases">
        <authorList>
            <person name="Li T."/>
            <person name="Hu X."/>
            <person name="Zhang T."/>
            <person name="Song X."/>
            <person name="Zhang H."/>
            <person name="Dai N."/>
            <person name="Sheng W."/>
            <person name="Hou X."/>
            <person name="Wei L."/>
        </authorList>
    </citation>
    <scope>NUCLEOTIDE SEQUENCE</scope>
    <source>
        <strain evidence="1">G02</strain>
        <tissue evidence="1">Leaf</tissue>
    </source>
</reference>
<dbReference type="AlphaFoldDB" id="A0AAW2QH73"/>
<dbReference type="EMBL" id="JACGWJ010000015">
    <property type="protein sequence ID" value="KAL0366827.1"/>
    <property type="molecule type" value="Genomic_DNA"/>
</dbReference>
<sequence>MDADCIINIQSREAPEPDRLVWHLGKKGSFSVRTVYDVAVTLEAQEVGSSSSSEVQEQFEAGVSFGKLRCHRMCVYLRSAAVGMPFLPTQTFLF</sequence>
<proteinExistence type="predicted"/>
<name>A0AAW2QH73_SESRA</name>